<evidence type="ECO:0000313" key="2">
    <source>
        <dbReference type="Proteomes" id="UP000521075"/>
    </source>
</evidence>
<keyword evidence="2" id="KW-1185">Reference proteome</keyword>
<dbReference type="AlphaFoldDB" id="A0A853DRJ5"/>
<organism evidence="1 2">
    <name type="scientific">Leifsonia naganoensis</name>
    <dbReference type="NCBI Taxonomy" id="150025"/>
    <lineage>
        <taxon>Bacteria</taxon>
        <taxon>Bacillati</taxon>
        <taxon>Actinomycetota</taxon>
        <taxon>Actinomycetes</taxon>
        <taxon>Micrococcales</taxon>
        <taxon>Microbacteriaceae</taxon>
        <taxon>Leifsonia</taxon>
    </lineage>
</organism>
<reference evidence="1 2" key="1">
    <citation type="submission" date="2020-07" db="EMBL/GenBank/DDBJ databases">
        <title>Sequencing the genomes of 1000 actinobacteria strains.</title>
        <authorList>
            <person name="Klenk H.-P."/>
        </authorList>
    </citation>
    <scope>NUCLEOTIDE SEQUENCE [LARGE SCALE GENOMIC DNA]</scope>
    <source>
        <strain evidence="1 2">DSM 15166</strain>
    </source>
</reference>
<accession>A0A853DRJ5</accession>
<dbReference type="RefSeq" id="WP_179700224.1">
    <property type="nucleotide sequence ID" value="NZ_BAAAHA010000004.1"/>
</dbReference>
<comment type="caution">
    <text evidence="1">The sequence shown here is derived from an EMBL/GenBank/DDBJ whole genome shotgun (WGS) entry which is preliminary data.</text>
</comment>
<sequence length="125" mass="13768">MPLNEKVVSYTVTVLKNEIVPYTRVIRLTTESGHRVFLAFEPDPRANWLEVAGAYSNVFLDAPEFDRTYHLLQTESPVYFTAFALLGIAAYNLSTGEELPGEGPGDDDALVDLAARMREAAASSD</sequence>
<gene>
    <name evidence="1" type="ORF">HNR14_001095</name>
</gene>
<dbReference type="EMBL" id="JACCHJ010000001">
    <property type="protein sequence ID" value="NYK09214.1"/>
    <property type="molecule type" value="Genomic_DNA"/>
</dbReference>
<proteinExistence type="predicted"/>
<evidence type="ECO:0000313" key="1">
    <source>
        <dbReference type="EMBL" id="NYK09214.1"/>
    </source>
</evidence>
<name>A0A853DRJ5_9MICO</name>
<protein>
    <submittedName>
        <fullName evidence="1">Uncharacterized protein</fullName>
    </submittedName>
</protein>
<dbReference type="Proteomes" id="UP000521075">
    <property type="component" value="Unassembled WGS sequence"/>
</dbReference>